<dbReference type="PROSITE" id="PS50850">
    <property type="entry name" value="MFS"/>
    <property type="match status" value="1"/>
</dbReference>
<gene>
    <name evidence="6" type="ORF">Theth_1738</name>
</gene>
<feature type="transmembrane region" description="Helical" evidence="4">
    <location>
        <begin position="270"/>
        <end position="288"/>
    </location>
</feature>
<dbReference type="HOGENOM" id="CLU_025894_0_0_0"/>
<dbReference type="KEGG" id="tta:Theth_1738"/>
<reference evidence="6 7" key="1">
    <citation type="submission" date="2010-11" db="EMBL/GenBank/DDBJ databases">
        <title>The complete genome of Thermotoga thermarum DSM 5069.</title>
        <authorList>
            <consortium name="US DOE Joint Genome Institute (JGI-PGF)"/>
            <person name="Lucas S."/>
            <person name="Copeland A."/>
            <person name="Lapidus A."/>
            <person name="Bruce D."/>
            <person name="Goodwin L."/>
            <person name="Pitluck S."/>
            <person name="Kyrpides N."/>
            <person name="Mavromatis K."/>
            <person name="Ivanova N."/>
            <person name="Zeytun A."/>
            <person name="Brettin T."/>
            <person name="Detter J.C."/>
            <person name="Tapia R."/>
            <person name="Han C."/>
            <person name="Land M."/>
            <person name="Hauser L."/>
            <person name="Markowitz V."/>
            <person name="Cheng J.-F."/>
            <person name="Hugenholtz P."/>
            <person name="Woyke T."/>
            <person name="Wu D."/>
            <person name="Spring S."/>
            <person name="Schroeder M."/>
            <person name="Brambilla E."/>
            <person name="Klenk H.-P."/>
            <person name="Eisen J.A."/>
        </authorList>
    </citation>
    <scope>NUCLEOTIDE SEQUENCE [LARGE SCALE GENOMIC DNA]</scope>
    <source>
        <strain evidence="6 7">DSM 5069</strain>
    </source>
</reference>
<name>F7YVW0_9THEM</name>
<feature type="transmembrane region" description="Helical" evidence="4">
    <location>
        <begin position="165"/>
        <end position="183"/>
    </location>
</feature>
<keyword evidence="2 4" id="KW-1133">Transmembrane helix</keyword>
<dbReference type="STRING" id="688269.Theth_1738"/>
<feature type="transmembrane region" description="Helical" evidence="4">
    <location>
        <begin position="134"/>
        <end position="153"/>
    </location>
</feature>
<dbReference type="InterPro" id="IPR036259">
    <property type="entry name" value="MFS_trans_sf"/>
</dbReference>
<proteinExistence type="predicted"/>
<feature type="transmembrane region" description="Helical" evidence="4">
    <location>
        <begin position="359"/>
        <end position="380"/>
    </location>
</feature>
<dbReference type="RefSeq" id="WP_013932990.1">
    <property type="nucleotide sequence ID" value="NC_015707.1"/>
</dbReference>
<sequence length="402" mass="44654">MDILELEKDLHKRLIIFSSIDGFFLGIYGVLFNLFLKESGYSSSFVGKIAAYNLWGGAVLGSMLAILSQRFAKKPLFFIYYTLSVFFGFYRLIDFSSPNLEICSFLFGAFTGITGIMVHTSGAQTTDKQRRGKFLSVTFGIGMLVGVLSNMLGGLFGQLVGLRNALLMASLLRTMAILSIVKIKFSKVPSRQRSILTDVQKKVLLYYLLSTASVGFGAGLFVNFGNVIFYDLFGLNVALIGMILSIAQLATSIGAIFSTILAKRIGEMRLLIISYVVVPAMIVSLSFIREPITFTTVYVLRFAFMNMVTPVLNNVVFSFLPLNLLLATSGLNNFVGSSARAISANLFSVFSSLPNGYTHIFTISSLFYILNAYFMIRMYWQLSQKKSRLFNLSSIFQKSRTK</sequence>
<evidence type="ECO:0000259" key="5">
    <source>
        <dbReference type="PROSITE" id="PS50850"/>
    </source>
</evidence>
<organism evidence="6 7">
    <name type="scientific">Pseudothermotoga thermarum DSM 5069</name>
    <dbReference type="NCBI Taxonomy" id="688269"/>
    <lineage>
        <taxon>Bacteria</taxon>
        <taxon>Thermotogati</taxon>
        <taxon>Thermotogota</taxon>
        <taxon>Thermotogae</taxon>
        <taxon>Thermotogales</taxon>
        <taxon>Thermotogaceae</taxon>
        <taxon>Pseudothermotoga</taxon>
    </lineage>
</organism>
<dbReference type="AlphaFoldDB" id="F7YVW0"/>
<dbReference type="GO" id="GO:0022857">
    <property type="term" value="F:transmembrane transporter activity"/>
    <property type="evidence" value="ECO:0007669"/>
    <property type="project" value="InterPro"/>
</dbReference>
<dbReference type="InterPro" id="IPR011701">
    <property type="entry name" value="MFS"/>
</dbReference>
<feature type="transmembrane region" description="Helical" evidence="4">
    <location>
        <begin position="300"/>
        <end position="322"/>
    </location>
</feature>
<evidence type="ECO:0000256" key="2">
    <source>
        <dbReference type="ARBA" id="ARBA00022989"/>
    </source>
</evidence>
<dbReference type="PANTHER" id="PTHR23526:SF4">
    <property type="entry name" value="INTEGRAL MEMBRANE TRANSPORT PROTEIN"/>
    <property type="match status" value="1"/>
</dbReference>
<feature type="domain" description="Major facilitator superfamily (MFS) profile" evidence="5">
    <location>
        <begin position="1"/>
        <end position="383"/>
    </location>
</feature>
<dbReference type="InterPro" id="IPR020846">
    <property type="entry name" value="MFS_dom"/>
</dbReference>
<accession>F7YVW0</accession>
<dbReference type="Proteomes" id="UP000006804">
    <property type="component" value="Chromosome"/>
</dbReference>
<feature type="transmembrane region" description="Helical" evidence="4">
    <location>
        <begin position="235"/>
        <end position="258"/>
    </location>
</feature>
<feature type="transmembrane region" description="Helical" evidence="4">
    <location>
        <begin position="105"/>
        <end position="122"/>
    </location>
</feature>
<feature type="transmembrane region" description="Helical" evidence="4">
    <location>
        <begin position="75"/>
        <end position="93"/>
    </location>
</feature>
<dbReference type="InterPro" id="IPR052528">
    <property type="entry name" value="Sugar_transport-like"/>
</dbReference>
<evidence type="ECO:0000313" key="7">
    <source>
        <dbReference type="Proteomes" id="UP000006804"/>
    </source>
</evidence>
<evidence type="ECO:0000256" key="1">
    <source>
        <dbReference type="ARBA" id="ARBA00022692"/>
    </source>
</evidence>
<evidence type="ECO:0000256" key="3">
    <source>
        <dbReference type="ARBA" id="ARBA00023136"/>
    </source>
</evidence>
<evidence type="ECO:0000313" key="6">
    <source>
        <dbReference type="EMBL" id="AEH51782.1"/>
    </source>
</evidence>
<dbReference type="PANTHER" id="PTHR23526">
    <property type="entry name" value="INTEGRAL MEMBRANE TRANSPORT PROTEIN-RELATED"/>
    <property type="match status" value="1"/>
</dbReference>
<feature type="transmembrane region" description="Helical" evidence="4">
    <location>
        <begin position="204"/>
        <end position="229"/>
    </location>
</feature>
<dbReference type="eggNOG" id="COG2814">
    <property type="taxonomic scope" value="Bacteria"/>
</dbReference>
<evidence type="ECO:0000256" key="4">
    <source>
        <dbReference type="SAM" id="Phobius"/>
    </source>
</evidence>
<dbReference type="OrthoDB" id="48826at2"/>
<feature type="transmembrane region" description="Helical" evidence="4">
    <location>
        <begin position="49"/>
        <end position="68"/>
    </location>
</feature>
<feature type="transmembrane region" description="Helical" evidence="4">
    <location>
        <begin position="14"/>
        <end position="37"/>
    </location>
</feature>
<keyword evidence="3 4" id="KW-0472">Membrane</keyword>
<dbReference type="PATRIC" id="fig|688269.3.peg.1788"/>
<dbReference type="SUPFAM" id="SSF103473">
    <property type="entry name" value="MFS general substrate transporter"/>
    <property type="match status" value="1"/>
</dbReference>
<feature type="transmembrane region" description="Helical" evidence="4">
    <location>
        <begin position="334"/>
        <end position="353"/>
    </location>
</feature>
<dbReference type="Pfam" id="PF07690">
    <property type="entry name" value="MFS_1"/>
    <property type="match status" value="1"/>
</dbReference>
<keyword evidence="1 4" id="KW-0812">Transmembrane</keyword>
<keyword evidence="7" id="KW-1185">Reference proteome</keyword>
<dbReference type="Gene3D" id="1.20.1250.20">
    <property type="entry name" value="MFS general substrate transporter like domains"/>
    <property type="match status" value="2"/>
</dbReference>
<dbReference type="EMBL" id="CP002351">
    <property type="protein sequence ID" value="AEH51782.1"/>
    <property type="molecule type" value="Genomic_DNA"/>
</dbReference>
<protein>
    <submittedName>
        <fullName evidence="6">Major facilitator superfamily MFS_1</fullName>
    </submittedName>
</protein>